<evidence type="ECO:0000256" key="6">
    <source>
        <dbReference type="ARBA" id="ARBA00022763"/>
    </source>
</evidence>
<reference evidence="18" key="1">
    <citation type="submission" date="2025-08" db="UniProtKB">
        <authorList>
            <consortium name="RefSeq"/>
        </authorList>
    </citation>
    <scope>IDENTIFICATION</scope>
</reference>
<keyword evidence="9 18" id="KW-0456">Lyase</keyword>
<dbReference type="SUPFAM" id="SSF48150">
    <property type="entry name" value="DNA-glycosylase"/>
    <property type="match status" value="1"/>
</dbReference>
<protein>
    <recommendedName>
        <fullName evidence="15">N-glycosylase/DNA lyase</fullName>
        <ecNumber evidence="5">4.2.99.18</ecNumber>
    </recommendedName>
</protein>
<dbReference type="FunFam" id="1.10.340.30:FF:000006">
    <property type="entry name" value="N-glycosylase/DNA lyase isoform X2"/>
    <property type="match status" value="1"/>
</dbReference>
<dbReference type="InterPro" id="IPR023170">
    <property type="entry name" value="HhH_base_excis_C"/>
</dbReference>
<dbReference type="SMART" id="SM00478">
    <property type="entry name" value="ENDO3c"/>
    <property type="match status" value="1"/>
</dbReference>
<dbReference type="InterPro" id="IPR011257">
    <property type="entry name" value="DNA_glycosylase"/>
</dbReference>
<dbReference type="CDD" id="cd00056">
    <property type="entry name" value="ENDO3c"/>
    <property type="match status" value="1"/>
</dbReference>
<dbReference type="InterPro" id="IPR052054">
    <property type="entry name" value="Oxidative_DNA_repair_enzyme"/>
</dbReference>
<comment type="similarity">
    <text evidence="4">Belongs to the type-1 OGG1 family.</text>
</comment>
<proteinExistence type="inferred from homology"/>
<dbReference type="InterPro" id="IPR012904">
    <property type="entry name" value="OGG_N"/>
</dbReference>
<dbReference type="PANTHER" id="PTHR10242">
    <property type="entry name" value="8-OXOGUANINE DNA GLYCOSYLASE"/>
    <property type="match status" value="1"/>
</dbReference>
<dbReference type="GO" id="GO:0140078">
    <property type="term" value="F:class I DNA-(apurinic or apyrimidinic site) endonuclease activity"/>
    <property type="evidence" value="ECO:0007669"/>
    <property type="project" value="UniProtKB-EC"/>
</dbReference>
<evidence type="ECO:0000256" key="3">
    <source>
        <dbReference type="ARBA" id="ARBA00004642"/>
    </source>
</evidence>
<dbReference type="GO" id="GO:0016607">
    <property type="term" value="C:nuclear speck"/>
    <property type="evidence" value="ECO:0007669"/>
    <property type="project" value="UniProtKB-SubCell"/>
</dbReference>
<dbReference type="SUPFAM" id="SSF55945">
    <property type="entry name" value="TATA-box binding protein-like"/>
    <property type="match status" value="1"/>
</dbReference>
<evidence type="ECO:0000256" key="15">
    <source>
        <dbReference type="ARBA" id="ARBA00073127"/>
    </source>
</evidence>
<dbReference type="GO" id="GO:0006289">
    <property type="term" value="P:nucleotide-excision repair"/>
    <property type="evidence" value="ECO:0007669"/>
    <property type="project" value="InterPro"/>
</dbReference>
<evidence type="ECO:0000256" key="10">
    <source>
        <dbReference type="ARBA" id="ARBA00023242"/>
    </source>
</evidence>
<dbReference type="Pfam" id="PF07934">
    <property type="entry name" value="OGG_N"/>
    <property type="match status" value="1"/>
</dbReference>
<keyword evidence="10" id="KW-0539">Nucleus</keyword>
<evidence type="ECO:0000256" key="13">
    <source>
        <dbReference type="ARBA" id="ARBA00025652"/>
    </source>
</evidence>
<gene>
    <name evidence="18" type="primary">OGG1</name>
</gene>
<dbReference type="EC" id="4.2.99.18" evidence="5"/>
<keyword evidence="7" id="KW-0378">Hydrolase</keyword>
<dbReference type="FunFam" id="3.30.310.40:FF:000001">
    <property type="entry name" value="N-glycosylase/DNA lyase isoform X2"/>
    <property type="match status" value="1"/>
</dbReference>
<dbReference type="Gene3D" id="1.10.1670.10">
    <property type="entry name" value="Helix-hairpin-Helix base-excision DNA repair enzymes (C-terminal)"/>
    <property type="match status" value="1"/>
</dbReference>
<evidence type="ECO:0000256" key="4">
    <source>
        <dbReference type="ARBA" id="ARBA00010679"/>
    </source>
</evidence>
<sequence length="402" mass="45876">MCFSEMKTMKHRALLSARPALWHSIPCPRSQLRLEFVLSCGQSFRWNENSPGHWTGVIAGRVWTLTQTDDRIWYTIYKTENHPSEKGGATTMRMDKRCKKESDSTKTQIKTESLCGVLVKEEAEEEIPDFLRLEADTELLEGELAQKEAQEILRDYFQLNVSLVELYQHWGMSDPHFHRVSQRFPGVRILRQDPTECLVSFICTSNNHISRITGMIERLCQAFGQRLCQLDSVEYYTFPSLQALAVHDAEDRLRDLGFGYRAKFVSQSAQAILKDHGSGWLETLRSITYEEAKAALCTLPGVGAKVADCVCLMALDKPGAVPVDTHVWQIAKRDYLPHLGSGNKSLTERVYKEIGDFFRTLWGPYAGWAQSVLFCADLKKMQKASEDQGTKRKPGKRRMEKI</sequence>
<dbReference type="Proteomes" id="UP000515159">
    <property type="component" value="Chromosome 17"/>
</dbReference>
<evidence type="ECO:0000256" key="2">
    <source>
        <dbReference type="ARBA" id="ARBA00004324"/>
    </source>
</evidence>
<evidence type="ECO:0000256" key="14">
    <source>
        <dbReference type="ARBA" id="ARBA00044632"/>
    </source>
</evidence>
<dbReference type="PANTHER" id="PTHR10242:SF2">
    <property type="entry name" value="N-GLYCOSYLASE_DNA LYASE"/>
    <property type="match status" value="1"/>
</dbReference>
<comment type="subcellular location">
    <subcellularLocation>
        <location evidence="1">Nucleus matrix</location>
    </subcellularLocation>
    <subcellularLocation>
        <location evidence="2">Nucleus speckle</location>
    </subcellularLocation>
    <subcellularLocation>
        <location evidence="3">Nucleus</location>
        <location evidence="3">Nucleoplasm</location>
    </subcellularLocation>
</comment>
<evidence type="ECO:0000256" key="12">
    <source>
        <dbReference type="ARBA" id="ARBA00023295"/>
    </source>
</evidence>
<dbReference type="InParanoid" id="A0A6P8Q523"/>
<name>A0A6P8Q523_GEOSA</name>
<evidence type="ECO:0000256" key="11">
    <source>
        <dbReference type="ARBA" id="ARBA00023268"/>
    </source>
</evidence>
<dbReference type="Gene3D" id="3.30.310.40">
    <property type="match status" value="1"/>
</dbReference>
<keyword evidence="11" id="KW-0511">Multifunctional enzyme</keyword>
<dbReference type="Gene3D" id="1.10.340.30">
    <property type="entry name" value="Hypothetical protein, domain 2"/>
    <property type="match status" value="1"/>
</dbReference>
<dbReference type="GO" id="GO:0003684">
    <property type="term" value="F:damaged DNA binding"/>
    <property type="evidence" value="ECO:0007669"/>
    <property type="project" value="InterPro"/>
</dbReference>
<evidence type="ECO:0000256" key="1">
    <source>
        <dbReference type="ARBA" id="ARBA00004109"/>
    </source>
</evidence>
<dbReference type="KEGG" id="gsh:117351262"/>
<dbReference type="GO" id="GO:0034039">
    <property type="term" value="F:8-oxo-7,8-dihydroguanine DNA N-glycosylase activity"/>
    <property type="evidence" value="ECO:0007669"/>
    <property type="project" value="TreeGrafter"/>
</dbReference>
<dbReference type="AlphaFoldDB" id="A0A6P8Q523"/>
<dbReference type="GO" id="GO:0016363">
    <property type="term" value="C:nuclear matrix"/>
    <property type="evidence" value="ECO:0007669"/>
    <property type="project" value="UniProtKB-SubCell"/>
</dbReference>
<dbReference type="FunFam" id="1.10.1670.10:FF:000005">
    <property type="entry name" value="N-glycosylase/DNA lyase OGG1"/>
    <property type="match status" value="1"/>
</dbReference>
<evidence type="ECO:0000256" key="5">
    <source>
        <dbReference type="ARBA" id="ARBA00012720"/>
    </source>
</evidence>
<dbReference type="GO" id="GO:0006285">
    <property type="term" value="P:base-excision repair, AP site formation"/>
    <property type="evidence" value="ECO:0007669"/>
    <property type="project" value="TreeGrafter"/>
</dbReference>
<evidence type="ECO:0000259" key="16">
    <source>
        <dbReference type="SMART" id="SM00478"/>
    </source>
</evidence>
<accession>A0A6P8Q523</accession>
<feature type="domain" description="HhH-GPD" evidence="16">
    <location>
        <begin position="203"/>
        <end position="371"/>
    </location>
</feature>
<evidence type="ECO:0000256" key="8">
    <source>
        <dbReference type="ARBA" id="ARBA00023204"/>
    </source>
</evidence>
<keyword evidence="17" id="KW-1185">Reference proteome</keyword>
<dbReference type="CTD" id="4968"/>
<organism evidence="17 18">
    <name type="scientific">Geotrypetes seraphini</name>
    <name type="common">Gaboon caecilian</name>
    <name type="synonym">Caecilia seraphini</name>
    <dbReference type="NCBI Taxonomy" id="260995"/>
    <lineage>
        <taxon>Eukaryota</taxon>
        <taxon>Metazoa</taxon>
        <taxon>Chordata</taxon>
        <taxon>Craniata</taxon>
        <taxon>Vertebrata</taxon>
        <taxon>Euteleostomi</taxon>
        <taxon>Amphibia</taxon>
        <taxon>Gymnophiona</taxon>
        <taxon>Geotrypetes</taxon>
    </lineage>
</organism>
<evidence type="ECO:0000313" key="18">
    <source>
        <dbReference type="RefSeq" id="XP_033782221.1"/>
    </source>
</evidence>
<dbReference type="FunCoup" id="A0A6P8Q523">
    <property type="interactions" value="2928"/>
</dbReference>
<keyword evidence="12" id="KW-0326">Glycosidase</keyword>
<keyword evidence="8" id="KW-0234">DNA repair</keyword>
<dbReference type="Pfam" id="PF00730">
    <property type="entry name" value="HhH-GPD"/>
    <property type="match status" value="1"/>
</dbReference>
<evidence type="ECO:0000256" key="9">
    <source>
        <dbReference type="ARBA" id="ARBA00023239"/>
    </source>
</evidence>
<dbReference type="RefSeq" id="XP_033782221.1">
    <property type="nucleotide sequence ID" value="XM_033926330.1"/>
</dbReference>
<evidence type="ECO:0000313" key="17">
    <source>
        <dbReference type="Proteomes" id="UP000515159"/>
    </source>
</evidence>
<dbReference type="InterPro" id="IPR003265">
    <property type="entry name" value="HhH-GPD_domain"/>
</dbReference>
<dbReference type="GeneID" id="117351262"/>
<comment type="function">
    <text evidence="13">DNA repair enzyme that incises DNA at 8-oxoG residues. Excises 7,8-dihydro-8-oxoguanine and 2,6-diamino-4-hydroxy-5-N-methylformamidopyrimidine (FAPY) from damaged DNA. Has a beta-lyase activity that nicks DNA 3' to the lesion.</text>
</comment>
<evidence type="ECO:0000256" key="7">
    <source>
        <dbReference type="ARBA" id="ARBA00022801"/>
    </source>
</evidence>
<comment type="catalytic activity">
    <reaction evidence="14">
        <text>2'-deoxyribonucleotide-(2'-deoxyribose 5'-phosphate)-2'-deoxyribonucleotide-DNA = a 3'-end 2'-deoxyribonucleotide-(2,3-dehydro-2,3-deoxyribose 5'-phosphate)-DNA + a 5'-end 5'-phospho-2'-deoxyribonucleoside-DNA + H(+)</text>
        <dbReference type="Rhea" id="RHEA:66592"/>
        <dbReference type="Rhea" id="RHEA-COMP:13180"/>
        <dbReference type="Rhea" id="RHEA-COMP:16897"/>
        <dbReference type="Rhea" id="RHEA-COMP:17067"/>
        <dbReference type="ChEBI" id="CHEBI:15378"/>
        <dbReference type="ChEBI" id="CHEBI:136412"/>
        <dbReference type="ChEBI" id="CHEBI:157695"/>
        <dbReference type="ChEBI" id="CHEBI:167181"/>
        <dbReference type="EC" id="4.2.99.18"/>
    </reaction>
</comment>
<dbReference type="OrthoDB" id="238681at2759"/>
<keyword evidence="6" id="KW-0227">DNA damage</keyword>